<evidence type="ECO:0000256" key="1">
    <source>
        <dbReference type="ARBA" id="ARBA00007953"/>
    </source>
</evidence>
<feature type="region of interest" description="Disordered" evidence="4">
    <location>
        <begin position="65"/>
        <end position="122"/>
    </location>
</feature>
<feature type="region of interest" description="Disordered" evidence="4">
    <location>
        <begin position="235"/>
        <end position="260"/>
    </location>
</feature>
<proteinExistence type="inferred from homology"/>
<dbReference type="GO" id="GO:0005634">
    <property type="term" value="C:nucleus"/>
    <property type="evidence" value="ECO:0007669"/>
    <property type="project" value="TreeGrafter"/>
</dbReference>
<dbReference type="SUPFAM" id="SSF55120">
    <property type="entry name" value="Pseudouridine synthase"/>
    <property type="match status" value="1"/>
</dbReference>
<evidence type="ECO:0000259" key="5">
    <source>
        <dbReference type="PROSITE" id="PS50984"/>
    </source>
</evidence>
<organism evidence="6 7">
    <name type="scientific">Micromonas commoda (strain RCC299 / NOUM17 / CCMP2709)</name>
    <name type="common">Picoplanktonic green alga</name>
    <dbReference type="NCBI Taxonomy" id="296587"/>
    <lineage>
        <taxon>Eukaryota</taxon>
        <taxon>Viridiplantae</taxon>
        <taxon>Chlorophyta</taxon>
        <taxon>Mamiellophyceae</taxon>
        <taxon>Mamiellales</taxon>
        <taxon>Mamiellaceae</taxon>
        <taxon>Micromonas</taxon>
    </lineage>
</organism>
<dbReference type="HAMAP" id="MF_01082">
    <property type="entry name" value="TruD"/>
    <property type="match status" value="1"/>
</dbReference>
<dbReference type="PANTHER" id="PTHR13326">
    <property type="entry name" value="TRNA PSEUDOURIDINE SYNTHASE D"/>
    <property type="match status" value="1"/>
</dbReference>
<evidence type="ECO:0000313" key="7">
    <source>
        <dbReference type="Proteomes" id="UP000002009"/>
    </source>
</evidence>
<dbReference type="InterPro" id="IPR020103">
    <property type="entry name" value="PsdUridine_synth_cat_dom_sf"/>
</dbReference>
<dbReference type="GO" id="GO:0001522">
    <property type="term" value="P:pseudouridine synthesis"/>
    <property type="evidence" value="ECO:0007669"/>
    <property type="project" value="InterPro"/>
</dbReference>
<reference evidence="6 7" key="1">
    <citation type="journal article" date="2009" name="Science">
        <title>Green evolution and dynamic adaptations revealed by genomes of the marine picoeukaryotes Micromonas.</title>
        <authorList>
            <person name="Worden A.Z."/>
            <person name="Lee J.H."/>
            <person name="Mock T."/>
            <person name="Rouze P."/>
            <person name="Simmons M.P."/>
            <person name="Aerts A.L."/>
            <person name="Allen A.E."/>
            <person name="Cuvelier M.L."/>
            <person name="Derelle E."/>
            <person name="Everett M.V."/>
            <person name="Foulon E."/>
            <person name="Grimwood J."/>
            <person name="Gundlach H."/>
            <person name="Henrissat B."/>
            <person name="Napoli C."/>
            <person name="McDonald S.M."/>
            <person name="Parker M.S."/>
            <person name="Rombauts S."/>
            <person name="Salamov A."/>
            <person name="Von Dassow P."/>
            <person name="Badger J.H."/>
            <person name="Coutinho P.M."/>
            <person name="Demir E."/>
            <person name="Dubchak I."/>
            <person name="Gentemann C."/>
            <person name="Eikrem W."/>
            <person name="Gready J.E."/>
            <person name="John U."/>
            <person name="Lanier W."/>
            <person name="Lindquist E.A."/>
            <person name="Lucas S."/>
            <person name="Mayer K.F."/>
            <person name="Moreau H."/>
            <person name="Not F."/>
            <person name="Otillar R."/>
            <person name="Panaud O."/>
            <person name="Pangilinan J."/>
            <person name="Paulsen I."/>
            <person name="Piegu B."/>
            <person name="Poliakov A."/>
            <person name="Robbens S."/>
            <person name="Schmutz J."/>
            <person name="Toulza E."/>
            <person name="Wyss T."/>
            <person name="Zelensky A."/>
            <person name="Zhou K."/>
            <person name="Armbrust E.V."/>
            <person name="Bhattacharya D."/>
            <person name="Goodenough U.W."/>
            <person name="Van de Peer Y."/>
            <person name="Grigoriev I.V."/>
        </authorList>
    </citation>
    <scope>NUCLEOTIDE SEQUENCE [LARGE SCALE GENOMIC DNA]</scope>
    <source>
        <strain evidence="7">RCC299 / NOUM17</strain>
    </source>
</reference>
<dbReference type="Proteomes" id="UP000002009">
    <property type="component" value="Chromosome 3"/>
</dbReference>
<dbReference type="PROSITE" id="PS50984">
    <property type="entry name" value="TRUD"/>
    <property type="match status" value="1"/>
</dbReference>
<dbReference type="InterPro" id="IPR001656">
    <property type="entry name" value="PsdUridine_synth_TruD"/>
</dbReference>
<evidence type="ECO:0000256" key="3">
    <source>
        <dbReference type="ARBA" id="ARBA00023235"/>
    </source>
</evidence>
<dbReference type="FunCoup" id="C1E293">
    <property type="interactions" value="1740"/>
</dbReference>
<dbReference type="STRING" id="296587.C1E293"/>
<sequence length="704" mass="77485">MESAKGANTVVDDEEKAVGIECYANTASGFQAILKERYTDFIVNEIGLDGEVVHLTSLDAAVDEEIDSREQEKRQKTIVQLSATQEEPDDHSDRQLDDGKKAPAAAAATPSETQGEGTDAKVEQTEVAASVDFSAEIEIAVADFVKLAGPAEAERLKEFLEQPGVLLPAAEGKPAPAPLILASSNDKAYRTRMHVFFNSHFQLMTDTVEAPADEEASGPVKKDSKRPCLCIRVHPRKPVNSKGGNGGQKRNRDEGGGWKGHRRWPANLPQYLEFTLCKENKDTGDAIGVLSRILHVKPRSFGFAGTKDRRGVTSQRVTIFKVRAARMAKLRLLGMKVGNYRYVDRDLRLGDLKGNLFTLTLRGIEEGSQLSISEAVRTLRTSGFINYFGLQRFGSHSIGTHVVGAALLRGAWEEAVDLILRPRDGDKPQVAMARSIFKEQGNAAAALKHMPTWCVAERSLLEGLVRAQKNDYVSAFSSIPRTTRKMYVHAYQSYLWNRAASERVRRHGLQRVVAGDLIIDTGCQTDIDNEDGDNDWIFSNVREVTPEEASAGVFSITDVVLPLPGSRVIYSESVQKIYEEICQSDGVQLVGFAHSVREYSFGYLTGAYRRLVTKPDKVKFDFVRYSDPSADLAETDLARLQPVQHDTVKPAGKAEEGELLALRLSFSLPTASYATMAIRELMKSSSSQASHKAATLSANHIVQN</sequence>
<dbReference type="GeneID" id="8242234"/>
<evidence type="ECO:0000313" key="6">
    <source>
        <dbReference type="EMBL" id="ACO62303.1"/>
    </source>
</evidence>
<dbReference type="Pfam" id="PF01142">
    <property type="entry name" value="TruD"/>
    <property type="match status" value="1"/>
</dbReference>
<dbReference type="InterPro" id="IPR020119">
    <property type="entry name" value="PsdUridine_synth_TruD_CS"/>
</dbReference>
<dbReference type="OMA" id="WINYFGH"/>
<dbReference type="PANTHER" id="PTHR13326:SF21">
    <property type="entry name" value="PSEUDOURIDYLATE SYNTHASE PUS7L"/>
    <property type="match status" value="1"/>
</dbReference>
<accession>C1E293</accession>
<protein>
    <recommendedName>
        <fullName evidence="5">TRUD domain-containing protein</fullName>
    </recommendedName>
</protein>
<gene>
    <name evidence="6" type="ORF">MICPUN_66033</name>
</gene>
<feature type="compositionally biased region" description="Basic and acidic residues" evidence="4">
    <location>
        <begin position="91"/>
        <end position="101"/>
    </location>
</feature>
<dbReference type="AlphaFoldDB" id="C1E293"/>
<name>C1E293_MICCC</name>
<dbReference type="InterPro" id="IPR042214">
    <property type="entry name" value="TruD_catalytic"/>
</dbReference>
<dbReference type="CDD" id="cd02576">
    <property type="entry name" value="PseudoU_synth_ScPUS7"/>
    <property type="match status" value="1"/>
</dbReference>
<dbReference type="GO" id="GO:0008033">
    <property type="term" value="P:tRNA processing"/>
    <property type="evidence" value="ECO:0007669"/>
    <property type="project" value="UniProtKB-KW"/>
</dbReference>
<dbReference type="EMBL" id="CP001324">
    <property type="protein sequence ID" value="ACO62303.1"/>
    <property type="molecule type" value="Genomic_DNA"/>
</dbReference>
<dbReference type="InterPro" id="IPR011760">
    <property type="entry name" value="PsdUridine_synth_TruD_insert"/>
</dbReference>
<dbReference type="RefSeq" id="XP_002501045.1">
    <property type="nucleotide sequence ID" value="XM_002500999.1"/>
</dbReference>
<dbReference type="NCBIfam" id="TIGR00094">
    <property type="entry name" value="tRNA_TruD_broad"/>
    <property type="match status" value="1"/>
</dbReference>
<dbReference type="PIRSF" id="PIRSF037016">
    <property type="entry name" value="Pseudouridin_synth_euk_prd"/>
    <property type="match status" value="1"/>
</dbReference>
<keyword evidence="2" id="KW-0819">tRNA processing</keyword>
<dbReference type="InParanoid" id="C1E293"/>
<dbReference type="PROSITE" id="PS01268">
    <property type="entry name" value="UPF0024"/>
    <property type="match status" value="1"/>
</dbReference>
<dbReference type="eggNOG" id="KOG2339">
    <property type="taxonomic scope" value="Eukaryota"/>
</dbReference>
<dbReference type="GO" id="GO:0003723">
    <property type="term" value="F:RNA binding"/>
    <property type="evidence" value="ECO:0007669"/>
    <property type="project" value="InterPro"/>
</dbReference>
<comment type="similarity">
    <text evidence="1">Belongs to the pseudouridine synthase TruD family.</text>
</comment>
<evidence type="ECO:0000256" key="2">
    <source>
        <dbReference type="ARBA" id="ARBA00022694"/>
    </source>
</evidence>
<dbReference type="KEGG" id="mis:MICPUN_66033"/>
<dbReference type="GO" id="GO:0009982">
    <property type="term" value="F:pseudouridine synthase activity"/>
    <property type="evidence" value="ECO:0007669"/>
    <property type="project" value="InterPro"/>
</dbReference>
<dbReference type="OrthoDB" id="447290at2759"/>
<feature type="domain" description="TRUD" evidence="5">
    <location>
        <begin position="383"/>
        <end position="614"/>
    </location>
</feature>
<evidence type="ECO:0000256" key="4">
    <source>
        <dbReference type="SAM" id="MobiDB-lite"/>
    </source>
</evidence>
<dbReference type="Gene3D" id="3.30.2350.20">
    <property type="entry name" value="TruD, catalytic domain"/>
    <property type="match status" value="2"/>
</dbReference>
<keyword evidence="7" id="KW-1185">Reference proteome</keyword>
<keyword evidence="3" id="KW-0413">Isomerase</keyword>